<evidence type="ECO:0000313" key="2">
    <source>
        <dbReference type="Proteomes" id="UP000228948"/>
    </source>
</evidence>
<evidence type="ECO:0000313" key="1">
    <source>
        <dbReference type="EMBL" id="ATX65934.1"/>
    </source>
</evidence>
<dbReference type="EMBL" id="CP024899">
    <property type="protein sequence ID" value="ATX65934.1"/>
    <property type="molecule type" value="Genomic_DNA"/>
</dbReference>
<accession>A0A2K8K913</accession>
<gene>
    <name evidence="1" type="ORF">BG454_08910</name>
</gene>
<reference evidence="1 2" key="1">
    <citation type="submission" date="2017-11" db="EMBL/GenBank/DDBJ databases">
        <title>Revised Sequence and Annotation of the Rhodobaca barguzinensis strain alga05 Genome.</title>
        <authorList>
            <person name="Kopejtka K."/>
            <person name="Tomasch J.M."/>
            <person name="Bunk B."/>
            <person name="Koblizek M."/>
        </authorList>
    </citation>
    <scope>NUCLEOTIDE SEQUENCE [LARGE SCALE GENOMIC DNA]</scope>
    <source>
        <strain evidence="2">alga05</strain>
    </source>
</reference>
<organism evidence="1 2">
    <name type="scientific">Roseinatronobacter bogoriensis subsp. barguzinensis</name>
    <dbReference type="NCBI Taxonomy" id="441209"/>
    <lineage>
        <taxon>Bacteria</taxon>
        <taxon>Pseudomonadati</taxon>
        <taxon>Pseudomonadota</taxon>
        <taxon>Alphaproteobacteria</taxon>
        <taxon>Rhodobacterales</taxon>
        <taxon>Paracoccaceae</taxon>
        <taxon>Roseinatronobacter</taxon>
    </lineage>
</organism>
<protein>
    <submittedName>
        <fullName evidence="1">Uncharacterized protein</fullName>
    </submittedName>
</protein>
<dbReference type="Proteomes" id="UP000228948">
    <property type="component" value="Chromosome"/>
</dbReference>
<sequence length="62" mass="6796">MAGVAVFDLRGIKAKGRRASPHRGPTLRGFFTRPRYLCKVPPKPLLAKAYLGAREPFSGGEQ</sequence>
<keyword evidence="2" id="KW-1185">Reference proteome</keyword>
<name>A0A2K8K913_9RHOB</name>
<proteinExistence type="predicted"/>
<dbReference type="AlphaFoldDB" id="A0A2K8K913"/>
<dbReference type="KEGG" id="rbg:BG454_08910"/>